<dbReference type="SUPFAM" id="SSF55681">
    <property type="entry name" value="Class II aaRS and biotin synthetases"/>
    <property type="match status" value="1"/>
</dbReference>
<dbReference type="InterPro" id="IPR008988">
    <property type="entry name" value="Transcriptional_repressor_C"/>
</dbReference>
<feature type="DNA-binding region" description="H-T-H motif" evidence="5">
    <location>
        <begin position="20"/>
        <end position="39"/>
    </location>
</feature>
<feature type="binding site" evidence="5">
    <location>
        <begin position="118"/>
        <end position="120"/>
    </location>
    <ligand>
        <name>biotin</name>
        <dbReference type="ChEBI" id="CHEBI:57586"/>
    </ligand>
</feature>
<dbReference type="GO" id="GO:0005524">
    <property type="term" value="F:ATP binding"/>
    <property type="evidence" value="ECO:0007669"/>
    <property type="project" value="UniProtKB-UniRule"/>
</dbReference>
<dbReference type="KEGG" id="aaut:ACETAC_04500"/>
<comment type="catalytic activity">
    <reaction evidence="5">
        <text>biotin + L-lysyl-[protein] + ATP = N(6)-biotinyl-L-lysyl-[protein] + AMP + diphosphate + H(+)</text>
        <dbReference type="Rhea" id="RHEA:11756"/>
        <dbReference type="Rhea" id="RHEA-COMP:9752"/>
        <dbReference type="Rhea" id="RHEA-COMP:10505"/>
        <dbReference type="ChEBI" id="CHEBI:15378"/>
        <dbReference type="ChEBI" id="CHEBI:29969"/>
        <dbReference type="ChEBI" id="CHEBI:30616"/>
        <dbReference type="ChEBI" id="CHEBI:33019"/>
        <dbReference type="ChEBI" id="CHEBI:57586"/>
        <dbReference type="ChEBI" id="CHEBI:83144"/>
        <dbReference type="ChEBI" id="CHEBI:456215"/>
        <dbReference type="EC" id="6.3.4.15"/>
    </reaction>
</comment>
<keyword evidence="5" id="KW-0805">Transcription regulation</keyword>
<dbReference type="InterPro" id="IPR036390">
    <property type="entry name" value="WH_DNA-bd_sf"/>
</dbReference>
<keyword evidence="3 5" id="KW-0067">ATP-binding</keyword>
<dbReference type="Proteomes" id="UP000671913">
    <property type="component" value="Chromosome"/>
</dbReference>
<comment type="similarity">
    <text evidence="5">Belongs to the biotin--protein ligase family.</text>
</comment>
<dbReference type="CDD" id="cd16442">
    <property type="entry name" value="BPL"/>
    <property type="match status" value="1"/>
</dbReference>
<dbReference type="InterPro" id="IPR036388">
    <property type="entry name" value="WH-like_DNA-bd_sf"/>
</dbReference>
<keyword evidence="5" id="KW-0238">DNA-binding</keyword>
<evidence type="ECO:0000256" key="2">
    <source>
        <dbReference type="ARBA" id="ARBA00022741"/>
    </source>
</evidence>
<keyword evidence="4 5" id="KW-0092">Biotin</keyword>
<dbReference type="HAMAP" id="MF_00978">
    <property type="entry name" value="Bifunct_BirA"/>
    <property type="match status" value="1"/>
</dbReference>
<gene>
    <name evidence="5" type="primary">birA</name>
    <name evidence="7" type="ORF">ACETAC_04500</name>
</gene>
<dbReference type="InterPro" id="IPR013196">
    <property type="entry name" value="HTH_11"/>
</dbReference>
<protein>
    <recommendedName>
        <fullName evidence="5">Bifunctional ligase/repressor BirA</fullName>
    </recommendedName>
    <alternativeName>
        <fullName evidence="5">Biotin--[acetyl-CoA-carboxylase] ligase</fullName>
        <ecNumber evidence="5">6.3.4.15</ecNumber>
    </alternativeName>
    <alternativeName>
        <fullName evidence="5">Biotin--protein ligase</fullName>
    </alternativeName>
    <alternativeName>
        <fullName evidence="5">Biotin-[acetyl-CoA carboxylase] synthetase</fullName>
    </alternativeName>
</protein>
<name>A0A975AX50_9THEO</name>
<dbReference type="Pfam" id="PF08279">
    <property type="entry name" value="HTH_11"/>
    <property type="match status" value="1"/>
</dbReference>
<dbReference type="InterPro" id="IPR003142">
    <property type="entry name" value="BPL_C"/>
</dbReference>
<organism evidence="7 8">
    <name type="scientific">Aceticella autotrophica</name>
    <dbReference type="NCBI Taxonomy" id="2755338"/>
    <lineage>
        <taxon>Bacteria</taxon>
        <taxon>Bacillati</taxon>
        <taxon>Bacillota</taxon>
        <taxon>Clostridia</taxon>
        <taxon>Thermoanaerobacterales</taxon>
        <taxon>Thermoanaerobacteraceae</taxon>
        <taxon>Aceticella</taxon>
    </lineage>
</organism>
<feature type="binding site" evidence="5">
    <location>
        <position position="185"/>
    </location>
    <ligand>
        <name>biotin</name>
        <dbReference type="ChEBI" id="CHEBI:57586"/>
    </ligand>
</feature>
<keyword evidence="1 5" id="KW-0436">Ligase</keyword>
<evidence type="ECO:0000313" key="7">
    <source>
        <dbReference type="EMBL" id="QSZ28117.1"/>
    </source>
</evidence>
<dbReference type="GO" id="GO:0006355">
    <property type="term" value="P:regulation of DNA-templated transcription"/>
    <property type="evidence" value="ECO:0007669"/>
    <property type="project" value="UniProtKB-UniRule"/>
</dbReference>
<accession>A0A975AX50</accession>
<keyword evidence="5" id="KW-0804">Transcription</keyword>
<dbReference type="Pfam" id="PF03099">
    <property type="entry name" value="BPL_LplA_LipB"/>
    <property type="match status" value="1"/>
</dbReference>
<evidence type="ECO:0000256" key="5">
    <source>
        <dbReference type="HAMAP-Rule" id="MF_00978"/>
    </source>
</evidence>
<dbReference type="InterPro" id="IPR045864">
    <property type="entry name" value="aa-tRNA-synth_II/BPL/LPL"/>
</dbReference>
<feature type="domain" description="BPL/LPL catalytic" evidence="6">
    <location>
        <begin position="68"/>
        <end position="256"/>
    </location>
</feature>
<dbReference type="Pfam" id="PF02237">
    <property type="entry name" value="BPL_C"/>
    <property type="match status" value="1"/>
</dbReference>
<keyword evidence="8" id="KW-1185">Reference proteome</keyword>
<evidence type="ECO:0000259" key="6">
    <source>
        <dbReference type="PROSITE" id="PS51733"/>
    </source>
</evidence>
<dbReference type="AlphaFoldDB" id="A0A975AX50"/>
<evidence type="ECO:0000313" key="8">
    <source>
        <dbReference type="Proteomes" id="UP000671913"/>
    </source>
</evidence>
<dbReference type="GO" id="GO:0009249">
    <property type="term" value="P:protein lipoylation"/>
    <property type="evidence" value="ECO:0007669"/>
    <property type="project" value="UniProtKB-ARBA"/>
</dbReference>
<dbReference type="EMBL" id="CP060096">
    <property type="protein sequence ID" value="QSZ28117.1"/>
    <property type="molecule type" value="Genomic_DNA"/>
</dbReference>
<dbReference type="GO" id="GO:0003677">
    <property type="term" value="F:DNA binding"/>
    <property type="evidence" value="ECO:0007669"/>
    <property type="project" value="UniProtKB-UniRule"/>
</dbReference>
<dbReference type="InterPro" id="IPR004408">
    <property type="entry name" value="Biotin_CoA_COase_ligase"/>
</dbReference>
<dbReference type="PANTHER" id="PTHR12835:SF5">
    <property type="entry name" value="BIOTIN--PROTEIN LIGASE"/>
    <property type="match status" value="1"/>
</dbReference>
<comment type="function">
    <text evidence="5">Acts both as a biotin--[acetyl-CoA-carboxylase] ligase and a repressor.</text>
</comment>
<dbReference type="Gene3D" id="2.30.30.100">
    <property type="match status" value="1"/>
</dbReference>
<dbReference type="EC" id="6.3.4.15" evidence="5"/>
<dbReference type="PANTHER" id="PTHR12835">
    <property type="entry name" value="BIOTIN PROTEIN LIGASE"/>
    <property type="match status" value="1"/>
</dbReference>
<evidence type="ECO:0000256" key="3">
    <source>
        <dbReference type="ARBA" id="ARBA00022840"/>
    </source>
</evidence>
<dbReference type="Gene3D" id="3.30.930.10">
    <property type="entry name" value="Bira Bifunctional Protein, Domain 2"/>
    <property type="match status" value="1"/>
</dbReference>
<dbReference type="NCBIfam" id="TIGR00121">
    <property type="entry name" value="birA_ligase"/>
    <property type="match status" value="1"/>
</dbReference>
<keyword evidence="2 5" id="KW-0547">Nucleotide-binding</keyword>
<feature type="binding site" evidence="5">
    <location>
        <position position="114"/>
    </location>
    <ligand>
        <name>biotin</name>
        <dbReference type="ChEBI" id="CHEBI:57586"/>
    </ligand>
</feature>
<dbReference type="PROSITE" id="PS51733">
    <property type="entry name" value="BPL_LPL_CATALYTIC"/>
    <property type="match status" value="1"/>
</dbReference>
<dbReference type="InterPro" id="IPR004143">
    <property type="entry name" value="BPL_LPL_catalytic"/>
</dbReference>
<evidence type="ECO:0000256" key="1">
    <source>
        <dbReference type="ARBA" id="ARBA00022598"/>
    </source>
</evidence>
<dbReference type="GO" id="GO:0005737">
    <property type="term" value="C:cytoplasm"/>
    <property type="evidence" value="ECO:0007669"/>
    <property type="project" value="TreeGrafter"/>
</dbReference>
<dbReference type="GO" id="GO:0016740">
    <property type="term" value="F:transferase activity"/>
    <property type="evidence" value="ECO:0007669"/>
    <property type="project" value="UniProtKB-ARBA"/>
</dbReference>
<dbReference type="SUPFAM" id="SSF50037">
    <property type="entry name" value="C-terminal domain of transcriptional repressors"/>
    <property type="match status" value="1"/>
</dbReference>
<dbReference type="Gene3D" id="1.10.10.10">
    <property type="entry name" value="Winged helix-like DNA-binding domain superfamily/Winged helix DNA-binding domain"/>
    <property type="match status" value="1"/>
</dbReference>
<dbReference type="SUPFAM" id="SSF46785">
    <property type="entry name" value="Winged helix' DNA-binding domain"/>
    <property type="match status" value="1"/>
</dbReference>
<evidence type="ECO:0000256" key="4">
    <source>
        <dbReference type="ARBA" id="ARBA00023267"/>
    </source>
</evidence>
<dbReference type="GO" id="GO:0004077">
    <property type="term" value="F:biotin--[biotin carboxyl-carrier protein] ligase activity"/>
    <property type="evidence" value="ECO:0007669"/>
    <property type="project" value="UniProtKB-UniRule"/>
</dbReference>
<dbReference type="RefSeq" id="WP_284680855.1">
    <property type="nucleotide sequence ID" value="NZ_CP060096.1"/>
</dbReference>
<keyword evidence="5" id="KW-0678">Repressor</keyword>
<sequence>MIKENIIKILKENKNKFVSGQQLCNKLNISRTAVWKYINELKNNGYMIESQHKSGYMLINEPDIIDYIEISPFLKTDFIGKNYIHLESISSTNDYAKEIASKAENGTIVVSEEQTSGRGRLGRKWVSEKGQGLWMSIILKPELTPQSSVKLTQVAAVSVVNAIIETIELNASIKWPNDIIINGKKICGILTEMNAELDRVNYVIVGIGLNVNMNKFPDDLKDKATSLFIETGKKIDRKKLTASIINNFEKYYYIFLKEGFEPIRISCLKHSVTIGSEVRVISGKNEFNGKAVDIDNDGNLIIEIGDGSRKAVMSGDVSVRGILGYV</sequence>
<proteinExistence type="inferred from homology"/>
<feature type="binding site" evidence="5">
    <location>
        <begin position="91"/>
        <end position="93"/>
    </location>
    <ligand>
        <name>biotin</name>
        <dbReference type="ChEBI" id="CHEBI:57586"/>
    </ligand>
</feature>
<dbReference type="InterPro" id="IPR030855">
    <property type="entry name" value="Bifunct_BirA"/>
</dbReference>
<reference evidence="7" key="1">
    <citation type="submission" date="2020-08" db="EMBL/GenBank/DDBJ databases">
        <title>Genomic insights into the carbon and energy metabolism of the first obligate autotrophic acetogenic bacterium Aceticella autotrophica gen. nov., sp. nov.</title>
        <authorList>
            <person name="Toshchakov S.V."/>
            <person name="Elcheninov A.G."/>
            <person name="Kublanov I.V."/>
            <person name="Frolov E.N."/>
            <person name="Lebedinsky A.V."/>
        </authorList>
    </citation>
    <scope>NUCLEOTIDE SEQUENCE</scope>
    <source>
        <strain evidence="7">3443-3Ac</strain>
    </source>
</reference>